<proteinExistence type="predicted"/>
<gene>
    <name evidence="1" type="ORF">N8I74_16425</name>
</gene>
<sequence length="93" mass="11008">MSWFYVFIALCSITGFLHGMDRLAQQHRYWQGLPFLKQYSSRHPWARRNGAACCYKCGCDELLDVGLSRVGDYRRRIVCNQCRTPLWREEDEA</sequence>
<dbReference type="Proteomes" id="UP001061302">
    <property type="component" value="Chromosome"/>
</dbReference>
<reference evidence="1" key="1">
    <citation type="submission" date="2022-10" db="EMBL/GenBank/DDBJ databases">
        <title>Chitiniphilus purpureus sp. nov., a novel chitin-degrading bacterium isolated from crawfish pond sediment.</title>
        <authorList>
            <person name="Li K."/>
        </authorList>
    </citation>
    <scope>NUCLEOTIDE SEQUENCE</scope>
    <source>
        <strain evidence="1">CD1</strain>
    </source>
</reference>
<keyword evidence="2" id="KW-1185">Reference proteome</keyword>
<evidence type="ECO:0000313" key="2">
    <source>
        <dbReference type="Proteomes" id="UP001061302"/>
    </source>
</evidence>
<accession>A0ABY6DKK2</accession>
<organism evidence="1 2">
    <name type="scientific">Chitiniphilus purpureus</name>
    <dbReference type="NCBI Taxonomy" id="2981137"/>
    <lineage>
        <taxon>Bacteria</taxon>
        <taxon>Pseudomonadati</taxon>
        <taxon>Pseudomonadota</taxon>
        <taxon>Betaproteobacteria</taxon>
        <taxon>Neisseriales</taxon>
        <taxon>Chitinibacteraceae</taxon>
        <taxon>Chitiniphilus</taxon>
    </lineage>
</organism>
<dbReference type="EMBL" id="CP106753">
    <property type="protein sequence ID" value="UXY14884.1"/>
    <property type="molecule type" value="Genomic_DNA"/>
</dbReference>
<evidence type="ECO:0000313" key="1">
    <source>
        <dbReference type="EMBL" id="UXY14884.1"/>
    </source>
</evidence>
<dbReference type="RefSeq" id="WP_263124211.1">
    <property type="nucleotide sequence ID" value="NZ_CP106753.1"/>
</dbReference>
<name>A0ABY6DKK2_9NEIS</name>
<protein>
    <submittedName>
        <fullName evidence="1">Uncharacterized protein</fullName>
    </submittedName>
</protein>